<dbReference type="InterPro" id="IPR020904">
    <property type="entry name" value="Sc_DH/Rdtase_CS"/>
</dbReference>
<evidence type="ECO:0000313" key="5">
    <source>
        <dbReference type="Proteomes" id="UP000190037"/>
    </source>
</evidence>
<keyword evidence="2" id="KW-0560">Oxidoreductase</keyword>
<dbReference type="GO" id="GO:0016491">
    <property type="term" value="F:oxidoreductase activity"/>
    <property type="evidence" value="ECO:0007669"/>
    <property type="project" value="UniProtKB-KW"/>
</dbReference>
<dbReference type="OrthoDB" id="3212478at2"/>
<evidence type="ECO:0000313" key="4">
    <source>
        <dbReference type="EMBL" id="OPC81548.1"/>
    </source>
</evidence>
<dbReference type="PRINTS" id="PR00081">
    <property type="entry name" value="GDHRDH"/>
</dbReference>
<dbReference type="EMBL" id="MWQN01000001">
    <property type="protein sequence ID" value="OPC81548.1"/>
    <property type="molecule type" value="Genomic_DNA"/>
</dbReference>
<comment type="caution">
    <text evidence="4">The sequence shown here is derived from an EMBL/GenBank/DDBJ whole genome shotgun (WGS) entry which is preliminary data.</text>
</comment>
<dbReference type="NCBIfam" id="NF006119">
    <property type="entry name" value="PRK08264.1-5"/>
    <property type="match status" value="1"/>
</dbReference>
<organism evidence="4 5">
    <name type="scientific">Embleya scabrispora</name>
    <dbReference type="NCBI Taxonomy" id="159449"/>
    <lineage>
        <taxon>Bacteria</taxon>
        <taxon>Bacillati</taxon>
        <taxon>Actinomycetota</taxon>
        <taxon>Actinomycetes</taxon>
        <taxon>Kitasatosporales</taxon>
        <taxon>Streptomycetaceae</taxon>
        <taxon>Embleya</taxon>
    </lineage>
</organism>
<comment type="similarity">
    <text evidence="1 3">Belongs to the short-chain dehydrogenases/reductases (SDR) family.</text>
</comment>
<dbReference type="PROSITE" id="PS00061">
    <property type="entry name" value="ADH_SHORT"/>
    <property type="match status" value="1"/>
</dbReference>
<accession>A0A1T3NXK2</accession>
<dbReference type="STRING" id="159449.B4N89_11865"/>
<dbReference type="Pfam" id="PF00106">
    <property type="entry name" value="adh_short"/>
    <property type="match status" value="1"/>
</dbReference>
<dbReference type="SUPFAM" id="SSF51735">
    <property type="entry name" value="NAD(P)-binding Rossmann-fold domains"/>
    <property type="match status" value="1"/>
</dbReference>
<dbReference type="InterPro" id="IPR002347">
    <property type="entry name" value="SDR_fam"/>
</dbReference>
<gene>
    <name evidence="4" type="ORF">B4N89_11865</name>
</gene>
<dbReference type="PANTHER" id="PTHR44196">
    <property type="entry name" value="DEHYDROGENASE/REDUCTASE SDR FAMILY MEMBER 7B"/>
    <property type="match status" value="1"/>
</dbReference>
<dbReference type="PRINTS" id="PR00080">
    <property type="entry name" value="SDRFAMILY"/>
</dbReference>
<evidence type="ECO:0000256" key="2">
    <source>
        <dbReference type="ARBA" id="ARBA00023002"/>
    </source>
</evidence>
<dbReference type="PANTHER" id="PTHR44196:SF1">
    <property type="entry name" value="DEHYDROGENASE_REDUCTASE SDR FAMILY MEMBER 7B"/>
    <property type="match status" value="1"/>
</dbReference>
<dbReference type="Proteomes" id="UP000190037">
    <property type="component" value="Unassembled WGS sequence"/>
</dbReference>
<dbReference type="NCBIfam" id="NF006117">
    <property type="entry name" value="PRK08264.1-3"/>
    <property type="match status" value="1"/>
</dbReference>
<dbReference type="RefSeq" id="WP_078975827.1">
    <property type="nucleotide sequence ID" value="NZ_MWQN01000001.1"/>
</dbReference>
<name>A0A1T3NXK2_9ACTN</name>
<dbReference type="InterPro" id="IPR036291">
    <property type="entry name" value="NAD(P)-bd_dom_sf"/>
</dbReference>
<evidence type="ECO:0000256" key="3">
    <source>
        <dbReference type="RuleBase" id="RU000363"/>
    </source>
</evidence>
<protein>
    <submittedName>
        <fullName evidence="4">Short-chain dehydrogenase</fullName>
    </submittedName>
</protein>
<dbReference type="GO" id="GO:0016020">
    <property type="term" value="C:membrane"/>
    <property type="evidence" value="ECO:0007669"/>
    <property type="project" value="TreeGrafter"/>
</dbReference>
<reference evidence="4 5" key="1">
    <citation type="submission" date="2017-03" db="EMBL/GenBank/DDBJ databases">
        <title>Draft genome sequence of Streptomyces scabrisporus NF3, endophyte isolated from Amphipterygium adstringens.</title>
        <authorList>
            <person name="Vazquez M."/>
            <person name="Ceapa C.D."/>
            <person name="Rodriguez Luna D."/>
            <person name="Sanchez Esquivel S."/>
        </authorList>
    </citation>
    <scope>NUCLEOTIDE SEQUENCE [LARGE SCALE GENOMIC DNA]</scope>
    <source>
        <strain evidence="4 5">NF3</strain>
    </source>
</reference>
<keyword evidence="5" id="KW-1185">Reference proteome</keyword>
<dbReference type="Gene3D" id="3.40.50.720">
    <property type="entry name" value="NAD(P)-binding Rossmann-like Domain"/>
    <property type="match status" value="1"/>
</dbReference>
<sequence>MQIPGSVALVTGANRGLGRAFARALVARGARTVYAGARDPGTVTDPGVVPIELDITDPEQVAAVARRLDDVTLLVNNAGVSGSASFLGAGTSDPARAEMETNYFGTLSMSRAFAPVLARNGGGALVNVLSVLSFMTLPQVGSYSASKAAAWSLTNALRLDLAAQGTLVVGVHAGFIDTEMAAAVPLPKIAPEDVAGQTLDAVEAGAYEVLVDHYSRDAKAALSAAPEVLYPALRA</sequence>
<dbReference type="AlphaFoldDB" id="A0A1T3NXK2"/>
<evidence type="ECO:0000256" key="1">
    <source>
        <dbReference type="ARBA" id="ARBA00006484"/>
    </source>
</evidence>
<proteinExistence type="inferred from homology"/>